<evidence type="ECO:0000313" key="2">
    <source>
        <dbReference type="EMBL" id="OGG18439.1"/>
    </source>
</evidence>
<dbReference type="Proteomes" id="UP000177871">
    <property type="component" value="Unassembled WGS sequence"/>
</dbReference>
<name>A0A1F6A194_9BACT</name>
<evidence type="ECO:0000313" key="3">
    <source>
        <dbReference type="Proteomes" id="UP000177871"/>
    </source>
</evidence>
<protein>
    <submittedName>
        <fullName evidence="2">Uncharacterized protein</fullName>
    </submittedName>
</protein>
<dbReference type="STRING" id="1798381.A2721_01475"/>
<comment type="caution">
    <text evidence="2">The sequence shown here is derived from an EMBL/GenBank/DDBJ whole genome shotgun (WGS) entry which is preliminary data.</text>
</comment>
<sequence length="78" mass="8066">MKLGWGFVGDRPFPRSETGFTGGGHEDVVLAFLKGESGGELPGRIGEKVFFVDGDIGAGSGGAGNGDPWSGDDRVILR</sequence>
<dbReference type="EMBL" id="MFJK01000014">
    <property type="protein sequence ID" value="OGG18439.1"/>
    <property type="molecule type" value="Genomic_DNA"/>
</dbReference>
<gene>
    <name evidence="2" type="ORF">A2721_01475</name>
</gene>
<accession>A0A1F6A194</accession>
<reference evidence="2 3" key="1">
    <citation type="journal article" date="2016" name="Nat. Commun.">
        <title>Thousands of microbial genomes shed light on interconnected biogeochemical processes in an aquifer system.</title>
        <authorList>
            <person name="Anantharaman K."/>
            <person name="Brown C.T."/>
            <person name="Hug L.A."/>
            <person name="Sharon I."/>
            <person name="Castelle C.J."/>
            <person name="Probst A.J."/>
            <person name="Thomas B.C."/>
            <person name="Singh A."/>
            <person name="Wilkins M.J."/>
            <person name="Karaoz U."/>
            <person name="Brodie E.L."/>
            <person name="Williams K.H."/>
            <person name="Hubbard S.S."/>
            <person name="Banfield J.F."/>
        </authorList>
    </citation>
    <scope>NUCLEOTIDE SEQUENCE [LARGE SCALE GENOMIC DNA]</scope>
</reference>
<dbReference type="AlphaFoldDB" id="A0A1F6A194"/>
<proteinExistence type="predicted"/>
<evidence type="ECO:0000256" key="1">
    <source>
        <dbReference type="SAM" id="MobiDB-lite"/>
    </source>
</evidence>
<feature type="region of interest" description="Disordered" evidence="1">
    <location>
        <begin position="58"/>
        <end position="78"/>
    </location>
</feature>
<organism evidence="2 3">
    <name type="scientific">Candidatus Gottesmanbacteria bacterium RIFCSPHIGHO2_01_FULL_47_48</name>
    <dbReference type="NCBI Taxonomy" id="1798381"/>
    <lineage>
        <taxon>Bacteria</taxon>
        <taxon>Candidatus Gottesmaniibacteriota</taxon>
    </lineage>
</organism>